<dbReference type="Pfam" id="PF25967">
    <property type="entry name" value="RND-MFP_C"/>
    <property type="match status" value="1"/>
</dbReference>
<sequence length="422" mass="45345">MIRDTSAQDRSIQPAAAPRSRRPVVFASAGIVGVLLLGWAMSGWLDSARSVSGERLRFAEVTRGTLVRDAAVNGRVVAAVSPTLYAPAGGTVALKIQAGDTVKRGDVMAVIDSPDLQNELERERATLVQMEAEVARQRILAQKASLLARREADDAEVVRLAASRDLQRAERGYELGAIPEVDLLRARDAMASAEIRAKHAATASGLESRDVELALRTQEQLLARQRLVFADIERRVDELNVRAPVDGIIGTLNIVDRAVVAQNAPLMTVVDLSQLEVELAIPETYAEDLGLGMSAEVRIGAVNATGKISAISPEVVSNQVLARVRFDGEQPPGLRQNQRVSARVLFEERPDVVMVTRGPFVEAHGGRFAYVMDGDVAVRTPITLGATSVSAVEVSAGLQPGDRVVIAGTDNFRDAERVSVNE</sequence>
<dbReference type="eggNOG" id="COG0845">
    <property type="taxonomic scope" value="Bacteria"/>
</dbReference>
<feature type="transmembrane region" description="Helical" evidence="5">
    <location>
        <begin position="24"/>
        <end position="45"/>
    </location>
</feature>
<feature type="domain" description="Multidrug resistance protein MdtA-like C-terminal permuted SH3" evidence="7">
    <location>
        <begin position="364"/>
        <end position="410"/>
    </location>
</feature>
<dbReference type="NCBIfam" id="TIGR01730">
    <property type="entry name" value="RND_mfp"/>
    <property type="match status" value="1"/>
</dbReference>
<dbReference type="InterPro" id="IPR058627">
    <property type="entry name" value="MdtA-like_C"/>
</dbReference>
<keyword evidence="5" id="KW-1133">Transmembrane helix</keyword>
<evidence type="ECO:0000313" key="9">
    <source>
        <dbReference type="Proteomes" id="UP000029391"/>
    </source>
</evidence>
<evidence type="ECO:0000256" key="1">
    <source>
        <dbReference type="ARBA" id="ARBA00004196"/>
    </source>
</evidence>
<dbReference type="PANTHER" id="PTHR30469">
    <property type="entry name" value="MULTIDRUG RESISTANCE PROTEIN MDTA"/>
    <property type="match status" value="1"/>
</dbReference>
<dbReference type="PANTHER" id="PTHR30469:SF15">
    <property type="entry name" value="HLYD FAMILY OF SECRETION PROTEINS"/>
    <property type="match status" value="1"/>
</dbReference>
<dbReference type="GO" id="GO:0015562">
    <property type="term" value="F:efflux transmembrane transporter activity"/>
    <property type="evidence" value="ECO:0007669"/>
    <property type="project" value="TreeGrafter"/>
</dbReference>
<evidence type="ECO:0000256" key="5">
    <source>
        <dbReference type="SAM" id="Phobius"/>
    </source>
</evidence>
<feature type="domain" description="Multidrug resistance protein MdtA-like barrel-sandwich hybrid" evidence="6">
    <location>
        <begin position="89"/>
        <end position="270"/>
    </location>
</feature>
<organism evidence="8 9">
    <name type="scientific">Arenimonas composti TR7-09 = DSM 18010</name>
    <dbReference type="NCBI Taxonomy" id="1121013"/>
    <lineage>
        <taxon>Bacteria</taxon>
        <taxon>Pseudomonadati</taxon>
        <taxon>Pseudomonadota</taxon>
        <taxon>Gammaproteobacteria</taxon>
        <taxon>Lysobacterales</taxon>
        <taxon>Lysobacteraceae</taxon>
        <taxon>Arenimonas</taxon>
    </lineage>
</organism>
<gene>
    <name evidence="8" type="ORF">P873_13385</name>
</gene>
<reference evidence="8 9" key="1">
    <citation type="submission" date="2013-09" db="EMBL/GenBank/DDBJ databases">
        <title>Genome sequencing of Arenimonas composti.</title>
        <authorList>
            <person name="Chen F."/>
            <person name="Wang G."/>
        </authorList>
    </citation>
    <scope>NUCLEOTIDE SEQUENCE [LARGE SCALE GENOMIC DNA]</scope>
    <source>
        <strain evidence="8 9">TR7-09</strain>
    </source>
</reference>
<dbReference type="InterPro" id="IPR058625">
    <property type="entry name" value="MdtA-like_BSH"/>
</dbReference>
<dbReference type="Gene3D" id="2.40.30.170">
    <property type="match status" value="1"/>
</dbReference>
<comment type="subcellular location">
    <subcellularLocation>
        <location evidence="1">Cell envelope</location>
    </subcellularLocation>
</comment>
<dbReference type="EMBL" id="AWXU01000048">
    <property type="protein sequence ID" value="KFN48799.1"/>
    <property type="molecule type" value="Genomic_DNA"/>
</dbReference>
<keyword evidence="9" id="KW-1185">Reference proteome</keyword>
<keyword evidence="5" id="KW-0472">Membrane</keyword>
<evidence type="ECO:0000256" key="2">
    <source>
        <dbReference type="ARBA" id="ARBA00009477"/>
    </source>
</evidence>
<evidence type="ECO:0000259" key="7">
    <source>
        <dbReference type="Pfam" id="PF25967"/>
    </source>
</evidence>
<dbReference type="GO" id="GO:1990281">
    <property type="term" value="C:efflux pump complex"/>
    <property type="evidence" value="ECO:0007669"/>
    <property type="project" value="TreeGrafter"/>
</dbReference>
<dbReference type="Proteomes" id="UP000029391">
    <property type="component" value="Unassembled WGS sequence"/>
</dbReference>
<accession>A0A091BD94</accession>
<dbReference type="Gene3D" id="2.40.420.20">
    <property type="match status" value="1"/>
</dbReference>
<feature type="coiled-coil region" evidence="4">
    <location>
        <begin position="113"/>
        <end position="140"/>
    </location>
</feature>
<dbReference type="AlphaFoldDB" id="A0A091BD94"/>
<dbReference type="OrthoDB" id="5752864at2"/>
<comment type="caution">
    <text evidence="8">The sequence shown here is derived from an EMBL/GenBank/DDBJ whole genome shotgun (WGS) entry which is preliminary data.</text>
</comment>
<keyword evidence="4" id="KW-0175">Coiled coil</keyword>
<evidence type="ECO:0000313" key="8">
    <source>
        <dbReference type="EMBL" id="KFN48799.1"/>
    </source>
</evidence>
<dbReference type="STRING" id="1121013.GCA_000426365_02646"/>
<name>A0A091BD94_9GAMM</name>
<comment type="similarity">
    <text evidence="2">Belongs to the membrane fusion protein (MFP) (TC 8.A.1) family.</text>
</comment>
<evidence type="ECO:0000256" key="3">
    <source>
        <dbReference type="ARBA" id="ARBA00022448"/>
    </source>
</evidence>
<dbReference type="InterPro" id="IPR006143">
    <property type="entry name" value="RND_pump_MFP"/>
</dbReference>
<evidence type="ECO:0000256" key="4">
    <source>
        <dbReference type="SAM" id="Coils"/>
    </source>
</evidence>
<keyword evidence="3" id="KW-0813">Transport</keyword>
<dbReference type="SUPFAM" id="SSF111369">
    <property type="entry name" value="HlyD-like secretion proteins"/>
    <property type="match status" value="1"/>
</dbReference>
<protein>
    <submittedName>
        <fullName evidence="8">Uncharacterized protein</fullName>
    </submittedName>
</protein>
<dbReference type="RefSeq" id="WP_026817544.1">
    <property type="nucleotide sequence ID" value="NZ_AUFF01000011.1"/>
</dbReference>
<dbReference type="Gene3D" id="2.40.50.100">
    <property type="match status" value="1"/>
</dbReference>
<dbReference type="Pfam" id="PF25917">
    <property type="entry name" value="BSH_RND"/>
    <property type="match status" value="1"/>
</dbReference>
<proteinExistence type="inferred from homology"/>
<evidence type="ECO:0000259" key="6">
    <source>
        <dbReference type="Pfam" id="PF25917"/>
    </source>
</evidence>
<keyword evidence="5" id="KW-0812">Transmembrane</keyword>